<accession>A0A0F9IDG9</accession>
<dbReference type="InterPro" id="IPR030392">
    <property type="entry name" value="S74_ICA"/>
</dbReference>
<protein>
    <recommendedName>
        <fullName evidence="1">Peptidase S74 domain-containing protein</fullName>
    </recommendedName>
</protein>
<dbReference type="InterPro" id="IPR036388">
    <property type="entry name" value="WH-like_DNA-bd_sf"/>
</dbReference>
<gene>
    <name evidence="2" type="ORF">LCGC14_1672010</name>
</gene>
<dbReference type="Gene3D" id="1.10.10.10">
    <property type="entry name" value="Winged helix-like DNA-binding domain superfamily/Winged helix DNA-binding domain"/>
    <property type="match status" value="1"/>
</dbReference>
<dbReference type="PROSITE" id="PS51688">
    <property type="entry name" value="ICA"/>
    <property type="match status" value="1"/>
</dbReference>
<proteinExistence type="predicted"/>
<evidence type="ECO:0000259" key="1">
    <source>
        <dbReference type="PROSITE" id="PS51688"/>
    </source>
</evidence>
<dbReference type="AlphaFoldDB" id="A0A0F9IDG9"/>
<sequence length="301" mass="32136">MTLGITKAYTPAAGETADSTAYNTDLAALFNAWAGLEADTPTSSLSNFAIDATGKLYLDGGSNSYLFESSADTIQTVVGGAVMLAVTAGTSTFNSDLGIPALKKFFLDSGVDTYIFESSADVVQVVVGDAVMMAVSSSLSSVNSNFAVVSGKRMYFDGGSSTDNSISDTTAGSASGVLLIGNETINTTSDIRLKKDIEDTKLDSLKVIDDLRVVDFDWNDKVEEGDARKRGGRFTGMIAQEMIKIAPWTVNHQGGKDCVLCNSGQECSEHPNYWFARYEYIVPVLVKAVQELNKKIKVLEA</sequence>
<reference evidence="2" key="1">
    <citation type="journal article" date="2015" name="Nature">
        <title>Complex archaea that bridge the gap between prokaryotes and eukaryotes.</title>
        <authorList>
            <person name="Spang A."/>
            <person name="Saw J.H."/>
            <person name="Jorgensen S.L."/>
            <person name="Zaremba-Niedzwiedzka K."/>
            <person name="Martijn J."/>
            <person name="Lind A.E."/>
            <person name="van Eijk R."/>
            <person name="Schleper C."/>
            <person name="Guy L."/>
            <person name="Ettema T.J."/>
        </authorList>
    </citation>
    <scope>NUCLEOTIDE SEQUENCE</scope>
</reference>
<evidence type="ECO:0000313" key="2">
    <source>
        <dbReference type="EMBL" id="KKM17814.1"/>
    </source>
</evidence>
<feature type="domain" description="Peptidase S74" evidence="1">
    <location>
        <begin position="189"/>
        <end position="301"/>
    </location>
</feature>
<organism evidence="2">
    <name type="scientific">marine sediment metagenome</name>
    <dbReference type="NCBI Taxonomy" id="412755"/>
    <lineage>
        <taxon>unclassified sequences</taxon>
        <taxon>metagenomes</taxon>
        <taxon>ecological metagenomes</taxon>
    </lineage>
</organism>
<name>A0A0F9IDG9_9ZZZZ</name>
<dbReference type="EMBL" id="LAZR01014364">
    <property type="protein sequence ID" value="KKM17814.1"/>
    <property type="molecule type" value="Genomic_DNA"/>
</dbReference>
<comment type="caution">
    <text evidence="2">The sequence shown here is derived from an EMBL/GenBank/DDBJ whole genome shotgun (WGS) entry which is preliminary data.</text>
</comment>
<dbReference type="Pfam" id="PF13884">
    <property type="entry name" value="Peptidase_S74"/>
    <property type="match status" value="1"/>
</dbReference>